<proteinExistence type="predicted"/>
<keyword evidence="2" id="KW-1185">Reference proteome</keyword>
<sequence length="60" mass="6171">MLVRSPTASSSLFVRLRKALTVPLQGTASTGRGPCFSTVTSVVFGPPRIVRSPPVATAGS</sequence>
<dbReference type="KEGG" id="meti:DK427_19645"/>
<organism evidence="1 2">
    <name type="scientific">Methylobacterium radiodurans</name>
    <dbReference type="NCBI Taxonomy" id="2202828"/>
    <lineage>
        <taxon>Bacteria</taxon>
        <taxon>Pseudomonadati</taxon>
        <taxon>Pseudomonadota</taxon>
        <taxon>Alphaproteobacteria</taxon>
        <taxon>Hyphomicrobiales</taxon>
        <taxon>Methylobacteriaceae</taxon>
        <taxon>Methylobacterium</taxon>
    </lineage>
</organism>
<reference evidence="1 2" key="1">
    <citation type="submission" date="2018-05" db="EMBL/GenBank/DDBJ databases">
        <title>Complete Genome Sequence of Methylobacterium sp. 17Sr1-43.</title>
        <authorList>
            <person name="Srinivasan S."/>
        </authorList>
    </citation>
    <scope>NUCLEOTIDE SEQUENCE [LARGE SCALE GENOMIC DNA]</scope>
    <source>
        <strain evidence="1 2">17Sr1-43</strain>
    </source>
</reference>
<name>A0A2U8VX08_9HYPH</name>
<protein>
    <submittedName>
        <fullName evidence="1">Uncharacterized protein</fullName>
    </submittedName>
</protein>
<dbReference type="EMBL" id="CP029551">
    <property type="protein sequence ID" value="AWN37666.1"/>
    <property type="molecule type" value="Genomic_DNA"/>
</dbReference>
<evidence type="ECO:0000313" key="2">
    <source>
        <dbReference type="Proteomes" id="UP000246058"/>
    </source>
</evidence>
<evidence type="ECO:0000313" key="1">
    <source>
        <dbReference type="EMBL" id="AWN37666.1"/>
    </source>
</evidence>
<dbReference type="AlphaFoldDB" id="A0A2U8VX08"/>
<accession>A0A2U8VX08</accession>
<gene>
    <name evidence="1" type="ORF">DK427_19645</name>
</gene>
<dbReference type="Proteomes" id="UP000246058">
    <property type="component" value="Chromosome"/>
</dbReference>